<evidence type="ECO:0000313" key="1">
    <source>
        <dbReference type="EMBL" id="KRK34414.1"/>
    </source>
</evidence>
<organism evidence="1 2">
    <name type="scientific">Loigolactobacillus bifermentans DSM 20003</name>
    <dbReference type="NCBI Taxonomy" id="1423726"/>
    <lineage>
        <taxon>Bacteria</taxon>
        <taxon>Bacillati</taxon>
        <taxon>Bacillota</taxon>
        <taxon>Bacilli</taxon>
        <taxon>Lactobacillales</taxon>
        <taxon>Lactobacillaceae</taxon>
        <taxon>Loigolactobacillus</taxon>
    </lineage>
</organism>
<reference evidence="1 2" key="1">
    <citation type="journal article" date="2015" name="Genome Announc.">
        <title>Expanding the biotechnology potential of lactobacilli through comparative genomics of 213 strains and associated genera.</title>
        <authorList>
            <person name="Sun Z."/>
            <person name="Harris H.M."/>
            <person name="McCann A."/>
            <person name="Guo C."/>
            <person name="Argimon S."/>
            <person name="Zhang W."/>
            <person name="Yang X."/>
            <person name="Jeffery I.B."/>
            <person name="Cooney J.C."/>
            <person name="Kagawa T.F."/>
            <person name="Liu W."/>
            <person name="Song Y."/>
            <person name="Salvetti E."/>
            <person name="Wrobel A."/>
            <person name="Rasinkangas P."/>
            <person name="Parkhill J."/>
            <person name="Rea M.C."/>
            <person name="O'Sullivan O."/>
            <person name="Ritari J."/>
            <person name="Douillard F.P."/>
            <person name="Paul Ross R."/>
            <person name="Yang R."/>
            <person name="Briner A.E."/>
            <person name="Felis G.E."/>
            <person name="de Vos W.M."/>
            <person name="Barrangou R."/>
            <person name="Klaenhammer T.R."/>
            <person name="Caufield P.W."/>
            <person name="Cui Y."/>
            <person name="Zhang H."/>
            <person name="O'Toole P.W."/>
        </authorList>
    </citation>
    <scope>NUCLEOTIDE SEQUENCE [LARGE SCALE GENOMIC DNA]</scope>
    <source>
        <strain evidence="1 2">DSM 20003</strain>
    </source>
</reference>
<dbReference type="PATRIC" id="fig|1423726.3.peg.645"/>
<comment type="caution">
    <text evidence="1">The sequence shown here is derived from an EMBL/GenBank/DDBJ whole genome shotgun (WGS) entry which is preliminary data.</text>
</comment>
<protein>
    <submittedName>
        <fullName evidence="1">Uncharacterized protein</fullName>
    </submittedName>
</protein>
<name>A0A0R1GK13_9LACO</name>
<gene>
    <name evidence="1" type="ORF">FC07_GL000623</name>
</gene>
<keyword evidence="2" id="KW-1185">Reference proteome</keyword>
<dbReference type="AlphaFoldDB" id="A0A0R1GK13"/>
<accession>A0A0R1GK13</accession>
<sequence length="52" mass="6055">MDNHSEQELSLLTQILFELQKIHFILEGKDYHSRGIPGVAADSYKELLNRKK</sequence>
<dbReference type="Proteomes" id="UP000051461">
    <property type="component" value="Unassembled WGS sequence"/>
</dbReference>
<dbReference type="EMBL" id="AZDA01000092">
    <property type="protein sequence ID" value="KRK34414.1"/>
    <property type="molecule type" value="Genomic_DNA"/>
</dbReference>
<proteinExistence type="predicted"/>
<evidence type="ECO:0000313" key="2">
    <source>
        <dbReference type="Proteomes" id="UP000051461"/>
    </source>
</evidence>